<name>A0A819LPQ1_9BILA</name>
<comment type="caution">
    <text evidence="2">The sequence shown here is derived from an EMBL/GenBank/DDBJ whole genome shotgun (WGS) entry which is preliminary data.</text>
</comment>
<dbReference type="Proteomes" id="UP000663823">
    <property type="component" value="Unassembled WGS sequence"/>
</dbReference>
<evidence type="ECO:0000313" key="1">
    <source>
        <dbReference type="EMBL" id="CAF3910844.1"/>
    </source>
</evidence>
<dbReference type="Proteomes" id="UP000663874">
    <property type="component" value="Unassembled WGS sequence"/>
</dbReference>
<dbReference type="EMBL" id="CAJOAX010005936">
    <property type="protein sequence ID" value="CAF3965033.1"/>
    <property type="molecule type" value="Genomic_DNA"/>
</dbReference>
<reference evidence="2" key="1">
    <citation type="submission" date="2021-02" db="EMBL/GenBank/DDBJ databases">
        <authorList>
            <person name="Nowell W R."/>
        </authorList>
    </citation>
    <scope>NUCLEOTIDE SEQUENCE</scope>
</reference>
<evidence type="ECO:0000313" key="2">
    <source>
        <dbReference type="EMBL" id="CAF3965033.1"/>
    </source>
</evidence>
<evidence type="ECO:0000313" key="3">
    <source>
        <dbReference type="Proteomes" id="UP000663823"/>
    </source>
</evidence>
<dbReference type="AlphaFoldDB" id="A0A819LPQ1"/>
<organism evidence="2 3">
    <name type="scientific">Rotaria sordida</name>
    <dbReference type="NCBI Taxonomy" id="392033"/>
    <lineage>
        <taxon>Eukaryota</taxon>
        <taxon>Metazoa</taxon>
        <taxon>Spiralia</taxon>
        <taxon>Gnathifera</taxon>
        <taxon>Rotifera</taxon>
        <taxon>Eurotatoria</taxon>
        <taxon>Bdelloidea</taxon>
        <taxon>Philodinida</taxon>
        <taxon>Philodinidae</taxon>
        <taxon>Rotaria</taxon>
    </lineage>
</organism>
<dbReference type="EMBL" id="CAJOBE010003987">
    <property type="protein sequence ID" value="CAF3910844.1"/>
    <property type="molecule type" value="Genomic_DNA"/>
</dbReference>
<proteinExistence type="predicted"/>
<sequence>MFNQFYLKRTIEKEAIHDDDLELYAIQKARELNWDTFKTSKSFINDFLKAKTEYHQEDITKSLLERNQIEKYAV</sequence>
<gene>
    <name evidence="1" type="ORF">FNK824_LOCUS21087</name>
    <name evidence="2" type="ORF">OTI717_LOCUS27117</name>
</gene>
<accession>A0A819LPQ1</accession>
<protein>
    <submittedName>
        <fullName evidence="2">Uncharacterized protein</fullName>
    </submittedName>
</protein>